<proteinExistence type="predicted"/>
<dbReference type="EMBL" id="KE361640">
    <property type="protein sequence ID" value="EPQ27307.1"/>
    <property type="molecule type" value="Genomic_DNA"/>
</dbReference>
<dbReference type="KEGG" id="pfp:PFL1_05229"/>
<protein>
    <submittedName>
        <fullName evidence="1">Uncharacterized protein</fullName>
    </submittedName>
</protein>
<gene>
    <name evidence="1" type="ORF">PFL1_05229</name>
</gene>
<accession>A0A061H3C9</accession>
<evidence type="ECO:0000313" key="2">
    <source>
        <dbReference type="Proteomes" id="UP000053664"/>
    </source>
</evidence>
<dbReference type="PROSITE" id="PS51257">
    <property type="entry name" value="PROKAR_LIPOPROTEIN"/>
    <property type="match status" value="1"/>
</dbReference>
<dbReference type="RefSeq" id="XP_007880949.1">
    <property type="nucleotide sequence ID" value="XM_007882758.1"/>
</dbReference>
<reference evidence="1 2" key="1">
    <citation type="journal article" date="2013" name="Plant Cell">
        <title>The transition from a phytopathogenic smut ancestor to an anamorphic biocontrol agent deciphered by comparative whole-genome analysis.</title>
        <authorList>
            <person name="Lefebvre F."/>
            <person name="Joly D.L."/>
            <person name="Labbe C."/>
            <person name="Teichmann B."/>
            <person name="Linning R."/>
            <person name="Belzile F."/>
            <person name="Bakkeren G."/>
            <person name="Belanger R.R."/>
        </authorList>
    </citation>
    <scope>NUCLEOTIDE SEQUENCE [LARGE SCALE GENOMIC DNA]</scope>
    <source>
        <strain evidence="1 2">PF-1</strain>
    </source>
</reference>
<dbReference type="Proteomes" id="UP000053664">
    <property type="component" value="Unassembled WGS sequence"/>
</dbReference>
<evidence type="ECO:0000313" key="1">
    <source>
        <dbReference type="EMBL" id="EPQ27307.1"/>
    </source>
</evidence>
<dbReference type="HOGENOM" id="CLU_2004900_0_0_1"/>
<dbReference type="AlphaFoldDB" id="A0A061H3C9"/>
<name>A0A061H3C9_9BASI</name>
<organism evidence="1 2">
    <name type="scientific">Pseudozyma flocculosa PF-1</name>
    <dbReference type="NCBI Taxonomy" id="1277687"/>
    <lineage>
        <taxon>Eukaryota</taxon>
        <taxon>Fungi</taxon>
        <taxon>Dikarya</taxon>
        <taxon>Basidiomycota</taxon>
        <taxon>Ustilaginomycotina</taxon>
        <taxon>Ustilaginomycetes</taxon>
        <taxon>Ustilaginales</taxon>
        <taxon>Ustilaginaceae</taxon>
        <taxon>Pseudozyma</taxon>
    </lineage>
</organism>
<dbReference type="GeneID" id="19319326"/>
<sequence length="124" mass="13879">MDKPLSATATATSPNFLGYRQQASALPCLALACWLYACSSRCWVEVEIRLETLRGSPVTLSYFLGVRRPWYCTVCELPRSAAMRYGTIETDAAGALTVVLCWYPRRVARWDRRRRSPAKSASGP</sequence>